<dbReference type="Proteomes" id="UP000595446">
    <property type="component" value="Chromosome"/>
</dbReference>
<sequence>MAELDLATPAEVAEALGTSPAGLAQMRYRGTGPAFVKVGRRVRYRWSDVRDYLAANTFDRSDRKRVVAV</sequence>
<gene>
    <name evidence="1" type="ORF">MHEC_19290</name>
</gene>
<dbReference type="RefSeq" id="WP_048890728.1">
    <property type="nucleotide sequence ID" value="NZ_AP024237.1"/>
</dbReference>
<dbReference type="STRING" id="110505.ACT16_06145"/>
<dbReference type="AlphaFoldDB" id="A0A2G8AVQ9"/>
<reference evidence="1 2" key="1">
    <citation type="submission" date="2020-12" db="EMBL/GenBank/DDBJ databases">
        <title>Complete genome sequence of Mycobacterium heckeshornense JCM 15655T, closely related to a pathogenic non-tuberculous mycobacterial species Mycobacterium xenopi.</title>
        <authorList>
            <person name="Yoshida M."/>
            <person name="Fukano H."/>
            <person name="Asakura T."/>
            <person name="Suzuki M."/>
            <person name="Hoshino Y."/>
        </authorList>
    </citation>
    <scope>NUCLEOTIDE SEQUENCE [LARGE SCALE GENOMIC DNA]</scope>
    <source>
        <strain evidence="1 2">JCM 15655</strain>
    </source>
</reference>
<name>A0A2G8AVQ9_9MYCO</name>
<dbReference type="OrthoDB" id="5524782at2"/>
<dbReference type="Pfam" id="PF12728">
    <property type="entry name" value="HTH_17"/>
    <property type="match status" value="1"/>
</dbReference>
<dbReference type="SUPFAM" id="SSF46955">
    <property type="entry name" value="Putative DNA-binding domain"/>
    <property type="match status" value="1"/>
</dbReference>
<protein>
    <submittedName>
        <fullName evidence="1">Uncharacterized protein</fullName>
    </submittedName>
</protein>
<proteinExistence type="predicted"/>
<evidence type="ECO:0000313" key="1">
    <source>
        <dbReference type="EMBL" id="BCO35496.1"/>
    </source>
</evidence>
<dbReference type="InterPro" id="IPR041657">
    <property type="entry name" value="HTH_17"/>
</dbReference>
<dbReference type="InterPro" id="IPR009061">
    <property type="entry name" value="DNA-bd_dom_put_sf"/>
</dbReference>
<accession>A0A2G8AVQ9</accession>
<dbReference type="EMBL" id="AP024237">
    <property type="protein sequence ID" value="BCO35496.1"/>
    <property type="molecule type" value="Genomic_DNA"/>
</dbReference>
<keyword evidence="2" id="KW-1185">Reference proteome</keyword>
<evidence type="ECO:0000313" key="2">
    <source>
        <dbReference type="Proteomes" id="UP000595446"/>
    </source>
</evidence>
<organism evidence="1 2">
    <name type="scientific">Mycobacterium heckeshornense</name>
    <dbReference type="NCBI Taxonomy" id="110505"/>
    <lineage>
        <taxon>Bacteria</taxon>
        <taxon>Bacillati</taxon>
        <taxon>Actinomycetota</taxon>
        <taxon>Actinomycetes</taxon>
        <taxon>Mycobacteriales</taxon>
        <taxon>Mycobacteriaceae</taxon>
        <taxon>Mycobacterium</taxon>
    </lineage>
</organism>